<dbReference type="InterPro" id="IPR029058">
    <property type="entry name" value="AB_hydrolase_fold"/>
</dbReference>
<dbReference type="PRINTS" id="PR00111">
    <property type="entry name" value="ABHYDROLASE"/>
</dbReference>
<accession>A0ABS2BH96</accession>
<dbReference type="InterPro" id="IPR000073">
    <property type="entry name" value="AB_hydrolase_1"/>
</dbReference>
<comment type="caution">
    <text evidence="3">The sequence shown here is derived from an EMBL/GenBank/DDBJ whole genome shotgun (WGS) entry which is preliminary data.</text>
</comment>
<dbReference type="SUPFAM" id="SSF53474">
    <property type="entry name" value="alpha/beta-Hydrolases"/>
    <property type="match status" value="1"/>
</dbReference>
<feature type="domain" description="AB hydrolase-1" evidence="2">
    <location>
        <begin position="48"/>
        <end position="179"/>
    </location>
</feature>
<evidence type="ECO:0000256" key="1">
    <source>
        <dbReference type="SAM" id="SignalP"/>
    </source>
</evidence>
<dbReference type="InterPro" id="IPR050266">
    <property type="entry name" value="AB_hydrolase_sf"/>
</dbReference>
<keyword evidence="4" id="KW-1185">Reference proteome</keyword>
<feature type="signal peptide" evidence="1">
    <location>
        <begin position="1"/>
        <end position="28"/>
    </location>
</feature>
<dbReference type="Pfam" id="PF00561">
    <property type="entry name" value="Abhydrolase_1"/>
    <property type="match status" value="1"/>
</dbReference>
<keyword evidence="1" id="KW-0732">Signal</keyword>
<dbReference type="PANTHER" id="PTHR43798">
    <property type="entry name" value="MONOACYLGLYCEROL LIPASE"/>
    <property type="match status" value="1"/>
</dbReference>
<sequence>MNPLSRRIASIALGVLPLTACTSLPATGTEQVAGAAISYAIAGTHGAVVVLQSGLGDDRGTWRRIVPVLSTQYTVFSYDRPGYGSSATSAAPRDACTVARELHTVLQASRLPPPYVLAGHSLGGLYQYAYARLYPQEVAGLVLVDATHPAHWQRMQQDLPALAGVLKGLRATTFSSTERREFDAQEDCLNQLTDTPFGAPTRVLRRSEYGPIEQGAFAQLDRELAQDWLRLTGAPRVDVVPQSGHYIQQDQPASVIAAINAVAPAH</sequence>
<dbReference type="EMBL" id="JAESND010000001">
    <property type="protein sequence ID" value="MBM3114984.1"/>
    <property type="molecule type" value="Genomic_DNA"/>
</dbReference>
<dbReference type="GO" id="GO:0016787">
    <property type="term" value="F:hydrolase activity"/>
    <property type="evidence" value="ECO:0007669"/>
    <property type="project" value="UniProtKB-KW"/>
</dbReference>
<dbReference type="PANTHER" id="PTHR43798:SF33">
    <property type="entry name" value="HYDROLASE, PUTATIVE (AFU_ORTHOLOGUE AFUA_2G14860)-RELATED"/>
    <property type="match status" value="1"/>
</dbReference>
<name>A0ABS2BH96_9NEIS</name>
<organism evidence="3 4">
    <name type="scientific">Jeongeupia naejangsanensis</name>
    <dbReference type="NCBI Taxonomy" id="613195"/>
    <lineage>
        <taxon>Bacteria</taxon>
        <taxon>Pseudomonadati</taxon>
        <taxon>Pseudomonadota</taxon>
        <taxon>Betaproteobacteria</taxon>
        <taxon>Neisseriales</taxon>
        <taxon>Chitinibacteraceae</taxon>
        <taxon>Jeongeupia</taxon>
    </lineage>
</organism>
<proteinExistence type="predicted"/>
<evidence type="ECO:0000259" key="2">
    <source>
        <dbReference type="Pfam" id="PF00561"/>
    </source>
</evidence>
<dbReference type="Gene3D" id="3.40.50.1820">
    <property type="entry name" value="alpha/beta hydrolase"/>
    <property type="match status" value="1"/>
</dbReference>
<gene>
    <name evidence="3" type="ORF">JMJ54_04005</name>
</gene>
<evidence type="ECO:0000313" key="3">
    <source>
        <dbReference type="EMBL" id="MBM3114984.1"/>
    </source>
</evidence>
<evidence type="ECO:0000313" key="4">
    <source>
        <dbReference type="Proteomes" id="UP000809431"/>
    </source>
</evidence>
<keyword evidence="3" id="KW-0378">Hydrolase</keyword>
<dbReference type="Proteomes" id="UP000809431">
    <property type="component" value="Unassembled WGS sequence"/>
</dbReference>
<reference evidence="3 4" key="1">
    <citation type="submission" date="2021-01" db="EMBL/GenBank/DDBJ databases">
        <title>Draft Genome Sequence and Polyhydroxyalkanoate Biosynthetic Potential of Jeongeupia naejangsanensis Type Strain DSM 24253.</title>
        <authorList>
            <person name="Turrini P."/>
            <person name="Artuso I."/>
            <person name="Lugli G.A."/>
            <person name="Frangipani E."/>
            <person name="Ventura M."/>
            <person name="Visca P."/>
        </authorList>
    </citation>
    <scope>NUCLEOTIDE SEQUENCE [LARGE SCALE GENOMIC DNA]</scope>
    <source>
        <strain evidence="3 4">DSM 24253</strain>
    </source>
</reference>
<dbReference type="RefSeq" id="WP_203536637.1">
    <property type="nucleotide sequence ID" value="NZ_JAESND010000001.1"/>
</dbReference>
<feature type="chain" id="PRO_5045598588" evidence="1">
    <location>
        <begin position="29"/>
        <end position="266"/>
    </location>
</feature>
<protein>
    <submittedName>
        <fullName evidence="3">Alpha/beta fold hydrolase</fullName>
    </submittedName>
</protein>